<dbReference type="PROSITE" id="PS51671">
    <property type="entry name" value="ACT"/>
    <property type="match status" value="1"/>
</dbReference>
<protein>
    <submittedName>
        <fullName evidence="3">GNAT family N-acetyltransferase</fullName>
    </submittedName>
</protein>
<dbReference type="InterPro" id="IPR002912">
    <property type="entry name" value="ACT_dom"/>
</dbReference>
<reference evidence="3" key="1">
    <citation type="submission" date="2022-06" db="EMBL/GenBank/DDBJ databases">
        <title>Amycolatopsis iheyaensis sp. nov., a new species of the genus Amycolatopsis isolated from soil in Iheya island, Japan.</title>
        <authorList>
            <person name="Ngamcharungchit C."/>
            <person name="Kanto H."/>
            <person name="Take A."/>
            <person name="Intra B."/>
            <person name="Matsumoto A."/>
            <person name="Panbangred W."/>
            <person name="Inahashi Y."/>
        </authorList>
    </citation>
    <scope>NUCLEOTIDE SEQUENCE</scope>
    <source>
        <strain evidence="3">OK19-0408</strain>
    </source>
</reference>
<gene>
    <name evidence="3" type="ORF">M8542_35360</name>
</gene>
<feature type="domain" description="ACT" evidence="2">
    <location>
        <begin position="18"/>
        <end position="100"/>
    </location>
</feature>
<dbReference type="InterPro" id="IPR045865">
    <property type="entry name" value="ACT-like_dom_sf"/>
</dbReference>
<comment type="caution">
    <text evidence="3">The sequence shown here is derived from an EMBL/GenBank/DDBJ whole genome shotgun (WGS) entry which is preliminary data.</text>
</comment>
<feature type="domain" description="N-acetyltransferase" evidence="1">
    <location>
        <begin position="203"/>
        <end position="346"/>
    </location>
</feature>
<keyword evidence="4" id="KW-1185">Reference proteome</keyword>
<dbReference type="SUPFAM" id="SSF55729">
    <property type="entry name" value="Acyl-CoA N-acyltransferases (Nat)"/>
    <property type="match status" value="1"/>
</dbReference>
<sequence>MPQPARTATADDAPPVWRVRVRMHDHPGTLARLAIRLADLECNILGLTVLPVPGGVLDEIVLRPATGLPRGHLVAAIRAEGCECTAVIDADVHDLVDPASSTLLAARRAIDDPARLADVLKDALAADVVTRVPAAEANPGRTESGHRAVFGPVAGIALVARRRWAPFVQLELTRAEALLGLLTAAARNLAGPVVLDRPDGAAIVLRRGVPADAGAVSDLHRRCSTATLFRRYHSGVRTVPRRWLHRLLVPPRGTSVLAVFGRDVIGLGQLIGAEISLLVEDTWQRQGIGTALLARLAVLAEADGVTELKADCLPGDEVLARTAARAGLRTERGAADGTRLRLVLPG</sequence>
<accession>A0A9X2NK95</accession>
<dbReference type="InterPro" id="IPR000182">
    <property type="entry name" value="GNAT_dom"/>
</dbReference>
<dbReference type="Proteomes" id="UP001144096">
    <property type="component" value="Unassembled WGS sequence"/>
</dbReference>
<dbReference type="Gene3D" id="3.40.630.30">
    <property type="match status" value="1"/>
</dbReference>
<evidence type="ECO:0000259" key="2">
    <source>
        <dbReference type="PROSITE" id="PS51671"/>
    </source>
</evidence>
<organism evidence="3 4">
    <name type="scientific">Amycolatopsis iheyensis</name>
    <dbReference type="NCBI Taxonomy" id="2945988"/>
    <lineage>
        <taxon>Bacteria</taxon>
        <taxon>Bacillati</taxon>
        <taxon>Actinomycetota</taxon>
        <taxon>Actinomycetes</taxon>
        <taxon>Pseudonocardiales</taxon>
        <taxon>Pseudonocardiaceae</taxon>
        <taxon>Amycolatopsis</taxon>
    </lineage>
</organism>
<dbReference type="PROSITE" id="PS51186">
    <property type="entry name" value="GNAT"/>
    <property type="match status" value="1"/>
</dbReference>
<dbReference type="InterPro" id="IPR016181">
    <property type="entry name" value="Acyl_CoA_acyltransferase"/>
</dbReference>
<dbReference type="AlphaFoldDB" id="A0A9X2NK95"/>
<dbReference type="GO" id="GO:0016747">
    <property type="term" value="F:acyltransferase activity, transferring groups other than amino-acyl groups"/>
    <property type="evidence" value="ECO:0007669"/>
    <property type="project" value="InterPro"/>
</dbReference>
<evidence type="ECO:0000313" key="4">
    <source>
        <dbReference type="Proteomes" id="UP001144096"/>
    </source>
</evidence>
<evidence type="ECO:0000313" key="3">
    <source>
        <dbReference type="EMBL" id="MCR6488119.1"/>
    </source>
</evidence>
<dbReference type="EMBL" id="JAMXQV010000023">
    <property type="protein sequence ID" value="MCR6488119.1"/>
    <property type="molecule type" value="Genomic_DNA"/>
</dbReference>
<dbReference type="SUPFAM" id="SSF55021">
    <property type="entry name" value="ACT-like"/>
    <property type="match status" value="1"/>
</dbReference>
<dbReference type="Pfam" id="PF00583">
    <property type="entry name" value="Acetyltransf_1"/>
    <property type="match status" value="1"/>
</dbReference>
<evidence type="ECO:0000259" key="1">
    <source>
        <dbReference type="PROSITE" id="PS51186"/>
    </source>
</evidence>
<dbReference type="RefSeq" id="WP_257924798.1">
    <property type="nucleotide sequence ID" value="NZ_JAMXQV010000023.1"/>
</dbReference>
<name>A0A9X2NK95_9PSEU</name>
<proteinExistence type="predicted"/>